<evidence type="ECO:0000313" key="2">
    <source>
        <dbReference type="Proteomes" id="UP001141806"/>
    </source>
</evidence>
<comment type="caution">
    <text evidence="1">The sequence shown here is derived from an EMBL/GenBank/DDBJ whole genome shotgun (WGS) entry which is preliminary data.</text>
</comment>
<dbReference type="Proteomes" id="UP001141806">
    <property type="component" value="Unassembled WGS sequence"/>
</dbReference>
<dbReference type="PANTHER" id="PTHR48235">
    <property type="entry name" value="OS01G0916700 PROTEIN"/>
    <property type="match status" value="1"/>
</dbReference>
<keyword evidence="2" id="KW-1185">Reference proteome</keyword>
<protein>
    <submittedName>
        <fullName evidence="1">Uncharacterized protein</fullName>
    </submittedName>
</protein>
<evidence type="ECO:0000313" key="1">
    <source>
        <dbReference type="EMBL" id="KAJ4967894.1"/>
    </source>
</evidence>
<dbReference type="PANTHER" id="PTHR48235:SF1">
    <property type="entry name" value="OS01G0916700 PROTEIN"/>
    <property type="match status" value="1"/>
</dbReference>
<reference evidence="1" key="1">
    <citation type="journal article" date="2023" name="Plant J.">
        <title>The genome of the king protea, Protea cynaroides.</title>
        <authorList>
            <person name="Chang J."/>
            <person name="Duong T.A."/>
            <person name="Schoeman C."/>
            <person name="Ma X."/>
            <person name="Roodt D."/>
            <person name="Barker N."/>
            <person name="Li Z."/>
            <person name="Van de Peer Y."/>
            <person name="Mizrachi E."/>
        </authorList>
    </citation>
    <scope>NUCLEOTIDE SEQUENCE</scope>
    <source>
        <tissue evidence="1">Young leaves</tissue>
    </source>
</reference>
<dbReference type="OrthoDB" id="1931495at2759"/>
<organism evidence="1 2">
    <name type="scientific">Protea cynaroides</name>
    <dbReference type="NCBI Taxonomy" id="273540"/>
    <lineage>
        <taxon>Eukaryota</taxon>
        <taxon>Viridiplantae</taxon>
        <taxon>Streptophyta</taxon>
        <taxon>Embryophyta</taxon>
        <taxon>Tracheophyta</taxon>
        <taxon>Spermatophyta</taxon>
        <taxon>Magnoliopsida</taxon>
        <taxon>Proteales</taxon>
        <taxon>Proteaceae</taxon>
        <taxon>Protea</taxon>
    </lineage>
</organism>
<dbReference type="EMBL" id="JAMYWD010000006">
    <property type="protein sequence ID" value="KAJ4967894.1"/>
    <property type="molecule type" value="Genomic_DNA"/>
</dbReference>
<sequence>MSYLRRMATASLISLPGQPQMGYSVSAHNHQNLGFPACEDAENSGVQLHEQWNEELEEEEEEPVFVMTDEWMEFFAKSEAKRRLEKNQAKKKKLKRFLRVFGVVLLWNEGGWAAMDFVGPELPPLRDQGPEVQNGFLEGLEDGECSPGGSKGGCGRVEHVSPRVPLGPKVLAMEDDAKSLQMALVGFFMGGSLPSPSSKTL</sequence>
<gene>
    <name evidence="1" type="ORF">NE237_014595</name>
</gene>
<name>A0A9Q0KCG6_9MAGN</name>
<accession>A0A9Q0KCG6</accession>
<dbReference type="AlphaFoldDB" id="A0A9Q0KCG6"/>
<proteinExistence type="predicted"/>